<feature type="region of interest" description="Disordered" evidence="1">
    <location>
        <begin position="124"/>
        <end position="167"/>
    </location>
</feature>
<evidence type="ECO:0000313" key="3">
    <source>
        <dbReference type="EMBL" id="OEJ88480.1"/>
    </source>
</evidence>
<feature type="signal peptide" evidence="2">
    <location>
        <begin position="1"/>
        <end position="18"/>
    </location>
</feature>
<gene>
    <name evidence="3" type="ORF">AWRI3579_g965</name>
</gene>
<keyword evidence="2" id="KW-0732">Signal</keyword>
<evidence type="ECO:0000256" key="1">
    <source>
        <dbReference type="SAM" id="MobiDB-lite"/>
    </source>
</evidence>
<evidence type="ECO:0000256" key="2">
    <source>
        <dbReference type="SAM" id="SignalP"/>
    </source>
</evidence>
<reference evidence="4" key="1">
    <citation type="journal article" date="2016" name="Genome Announc.">
        <title>Genome sequences of three species of Hanseniaspora isolated from spontaneous wine fermentations.</title>
        <authorList>
            <person name="Sternes P.R."/>
            <person name="Lee D."/>
            <person name="Kutyna D.R."/>
            <person name="Borneman A.R."/>
        </authorList>
    </citation>
    <scope>NUCLEOTIDE SEQUENCE [LARGE SCALE GENOMIC DNA]</scope>
    <source>
        <strain evidence="4">AWRI3579</strain>
    </source>
</reference>
<feature type="chain" id="PRO_5009184824" evidence="2">
    <location>
        <begin position="19"/>
        <end position="189"/>
    </location>
</feature>
<dbReference type="EMBL" id="LPNM01000005">
    <property type="protein sequence ID" value="OEJ88480.1"/>
    <property type="molecule type" value="Genomic_DNA"/>
</dbReference>
<evidence type="ECO:0000313" key="4">
    <source>
        <dbReference type="Proteomes" id="UP000095728"/>
    </source>
</evidence>
<organism evidence="3 4">
    <name type="scientific">Hanseniaspora osmophila</name>
    <dbReference type="NCBI Taxonomy" id="56408"/>
    <lineage>
        <taxon>Eukaryota</taxon>
        <taxon>Fungi</taxon>
        <taxon>Dikarya</taxon>
        <taxon>Ascomycota</taxon>
        <taxon>Saccharomycotina</taxon>
        <taxon>Saccharomycetes</taxon>
        <taxon>Saccharomycodales</taxon>
        <taxon>Saccharomycodaceae</taxon>
        <taxon>Hanseniaspora</taxon>
    </lineage>
</organism>
<accession>A0A1E5RNP9</accession>
<dbReference type="InParanoid" id="A0A1E5RNP9"/>
<dbReference type="AlphaFoldDB" id="A0A1E5RNP9"/>
<dbReference type="Proteomes" id="UP000095728">
    <property type="component" value="Unassembled WGS sequence"/>
</dbReference>
<proteinExistence type="predicted"/>
<comment type="caution">
    <text evidence="3">The sequence shown here is derived from an EMBL/GenBank/DDBJ whole genome shotgun (WGS) entry which is preliminary data.</text>
</comment>
<keyword evidence="4" id="KW-1185">Reference proteome</keyword>
<protein>
    <submittedName>
        <fullName evidence="3">Uncharacterized protein</fullName>
    </submittedName>
</protein>
<sequence>MYFIHFLTAIALFQTAFSKTIFTDSSIITNTLFSGTGNVNYAAEITPTADQSTFSFPTNELIMDSSYAASTATDAASDYDEGAYAGDMYNTAPSNATTSSISTLAMSSFASNATNTGILTSAPTSSAHSNSSLADTATVAPSTNTSSTFSQSHSKSNTTSVSSKNGGVTNNGGVMNVFAFVTALMLALL</sequence>
<name>A0A1E5RNP9_9ASCO</name>